<dbReference type="AlphaFoldDB" id="A0A1F8EXP9"/>
<dbReference type="GO" id="GO:1901135">
    <property type="term" value="P:carbohydrate derivative metabolic process"/>
    <property type="evidence" value="ECO:0007669"/>
    <property type="project" value="InterPro"/>
</dbReference>
<dbReference type="InterPro" id="IPR046348">
    <property type="entry name" value="SIS_dom_sf"/>
</dbReference>
<dbReference type="PANTHER" id="PTHR30390:SF6">
    <property type="entry name" value="DNAA INITIATOR-ASSOCIATING PROTEIN DIAA"/>
    <property type="match status" value="1"/>
</dbReference>
<dbReference type="GO" id="GO:0097367">
    <property type="term" value="F:carbohydrate derivative binding"/>
    <property type="evidence" value="ECO:0007669"/>
    <property type="project" value="InterPro"/>
</dbReference>
<protein>
    <recommendedName>
        <fullName evidence="1">SIS domain-containing protein</fullName>
    </recommendedName>
</protein>
<dbReference type="InterPro" id="IPR001347">
    <property type="entry name" value="SIS_dom"/>
</dbReference>
<evidence type="ECO:0000313" key="2">
    <source>
        <dbReference type="EMBL" id="OGN05652.1"/>
    </source>
</evidence>
<evidence type="ECO:0000313" key="3">
    <source>
        <dbReference type="Proteomes" id="UP000177507"/>
    </source>
</evidence>
<dbReference type="EMBL" id="MGJI01000006">
    <property type="protein sequence ID" value="OGN05652.1"/>
    <property type="molecule type" value="Genomic_DNA"/>
</dbReference>
<dbReference type="InterPro" id="IPR035461">
    <property type="entry name" value="GmhA/DiaA"/>
</dbReference>
<dbReference type="InterPro" id="IPR050099">
    <property type="entry name" value="SIS_GmhA/DiaA_subfam"/>
</dbReference>
<evidence type="ECO:0000259" key="1">
    <source>
        <dbReference type="PROSITE" id="PS51464"/>
    </source>
</evidence>
<name>A0A1F8EXP9_9BACT</name>
<dbReference type="Proteomes" id="UP000177507">
    <property type="component" value="Unassembled WGS sequence"/>
</dbReference>
<dbReference type="SUPFAM" id="SSF53697">
    <property type="entry name" value="SIS domain"/>
    <property type="match status" value="1"/>
</dbReference>
<organism evidence="2 3">
    <name type="scientific">Candidatus Yanofskybacteria bacterium RIFCSPHIGHO2_01_FULL_44_17</name>
    <dbReference type="NCBI Taxonomy" id="1802668"/>
    <lineage>
        <taxon>Bacteria</taxon>
        <taxon>Candidatus Yanofskyibacteriota</taxon>
    </lineage>
</organism>
<dbReference type="Pfam" id="PF13580">
    <property type="entry name" value="SIS_2"/>
    <property type="match status" value="1"/>
</dbReference>
<dbReference type="PANTHER" id="PTHR30390">
    <property type="entry name" value="SEDOHEPTULOSE 7-PHOSPHATE ISOMERASE / DNAA INITIATOR-ASSOCIATING FACTOR FOR REPLICATION INITIATION"/>
    <property type="match status" value="1"/>
</dbReference>
<comment type="caution">
    <text evidence="2">The sequence shown here is derived from an EMBL/GenBank/DDBJ whole genome shotgun (WGS) entry which is preliminary data.</text>
</comment>
<dbReference type="Gene3D" id="3.40.50.10490">
    <property type="entry name" value="Glucose-6-phosphate isomerase like protein, domain 1"/>
    <property type="match status" value="1"/>
</dbReference>
<sequence>MKNKVLDLLKARALLYKNLEENSRFVEQIVLAAELIKKTVDSGGKILIFGNGGSATDAQHLAAELVCKFEKVRKPIAALALTADSAILTAQSNDFGFETVFSRQIEAFARPGDTVIGFTTSNPCFKSIQSRNIQLAFDMAKSINGLKRVGFFSSRTKYLLGQVDVAIVVPSESTAITQEVHQFVIHALCGLIEEGLS</sequence>
<gene>
    <name evidence="2" type="ORF">A2831_00510</name>
</gene>
<accession>A0A1F8EXP9</accession>
<feature type="domain" description="SIS" evidence="1">
    <location>
        <begin position="32"/>
        <end position="197"/>
    </location>
</feature>
<proteinExistence type="predicted"/>
<dbReference type="PROSITE" id="PS51464">
    <property type="entry name" value="SIS"/>
    <property type="match status" value="1"/>
</dbReference>
<reference evidence="2 3" key="1">
    <citation type="journal article" date="2016" name="Nat. Commun.">
        <title>Thousands of microbial genomes shed light on interconnected biogeochemical processes in an aquifer system.</title>
        <authorList>
            <person name="Anantharaman K."/>
            <person name="Brown C.T."/>
            <person name="Hug L.A."/>
            <person name="Sharon I."/>
            <person name="Castelle C.J."/>
            <person name="Probst A.J."/>
            <person name="Thomas B.C."/>
            <person name="Singh A."/>
            <person name="Wilkins M.J."/>
            <person name="Karaoz U."/>
            <person name="Brodie E.L."/>
            <person name="Williams K.H."/>
            <person name="Hubbard S.S."/>
            <person name="Banfield J.F."/>
        </authorList>
    </citation>
    <scope>NUCLEOTIDE SEQUENCE [LARGE SCALE GENOMIC DNA]</scope>
</reference>
<dbReference type="STRING" id="1802668.A2831_00510"/>
<dbReference type="CDD" id="cd05006">
    <property type="entry name" value="SIS_GmhA"/>
    <property type="match status" value="1"/>
</dbReference>